<evidence type="ECO:0000256" key="1">
    <source>
        <dbReference type="SAM" id="SignalP"/>
    </source>
</evidence>
<comment type="caution">
    <text evidence="2">The sequence shown here is derived from an EMBL/GenBank/DDBJ whole genome shotgun (WGS) entry which is preliminary data.</text>
</comment>
<sequence length="232" mass="25842">MRRCNLYAVLIMLFIVAANSSALALEEKMVNGVIVHENSNPKLITNFIEDVVSLLPPEMVQALEPHLETLNKAADVNVRDDYWRRKVIGLKDFKGRLEAISIKDGPELASQLGGSVNNIFEIALRPNNSDVTGDGLKKNLKEALTSWKNGNHVVSYNGYKGQSLDALLDNLYDLKKSSKKTLYPELVKTTADLWSAIWQRGGGKTEVVTKSFVRIPAELNFRKSSPAPSFRK</sequence>
<organism evidence="2 3">
    <name type="scientific">Geoanaerobacter pelophilus</name>
    <dbReference type="NCBI Taxonomy" id="60036"/>
    <lineage>
        <taxon>Bacteria</taxon>
        <taxon>Pseudomonadati</taxon>
        <taxon>Thermodesulfobacteriota</taxon>
        <taxon>Desulfuromonadia</taxon>
        <taxon>Geobacterales</taxon>
        <taxon>Geobacteraceae</taxon>
        <taxon>Geoanaerobacter</taxon>
    </lineage>
</organism>
<protein>
    <submittedName>
        <fullName evidence="2">Uncharacterized protein</fullName>
    </submittedName>
</protein>
<evidence type="ECO:0000313" key="2">
    <source>
        <dbReference type="EMBL" id="MBT0663087.1"/>
    </source>
</evidence>
<gene>
    <name evidence="2" type="ORF">KI809_02135</name>
</gene>
<feature type="chain" id="PRO_5043374810" evidence="1">
    <location>
        <begin position="25"/>
        <end position="232"/>
    </location>
</feature>
<feature type="signal peptide" evidence="1">
    <location>
        <begin position="1"/>
        <end position="24"/>
    </location>
</feature>
<proteinExistence type="predicted"/>
<evidence type="ECO:0000313" key="3">
    <source>
        <dbReference type="Proteomes" id="UP000811899"/>
    </source>
</evidence>
<dbReference type="RefSeq" id="WP_214169860.1">
    <property type="nucleotide sequence ID" value="NZ_JAHCVJ010000001.1"/>
</dbReference>
<name>A0AAW4L0P2_9BACT</name>
<keyword evidence="1" id="KW-0732">Signal</keyword>
<accession>A0AAW4L0P2</accession>
<reference evidence="2 3" key="1">
    <citation type="submission" date="2021-05" db="EMBL/GenBank/DDBJ databases">
        <title>The draft genome of Geobacter pelophilus DSM 12255.</title>
        <authorList>
            <person name="Xu Z."/>
            <person name="Masuda Y."/>
            <person name="Itoh H."/>
            <person name="Senoo K."/>
        </authorList>
    </citation>
    <scope>NUCLEOTIDE SEQUENCE [LARGE SCALE GENOMIC DNA]</scope>
    <source>
        <strain evidence="2 3">DSM 12255</strain>
    </source>
</reference>
<dbReference type="Proteomes" id="UP000811899">
    <property type="component" value="Unassembled WGS sequence"/>
</dbReference>
<keyword evidence="3" id="KW-1185">Reference proteome</keyword>
<dbReference type="EMBL" id="JAHCVJ010000001">
    <property type="protein sequence ID" value="MBT0663087.1"/>
    <property type="molecule type" value="Genomic_DNA"/>
</dbReference>
<dbReference type="AlphaFoldDB" id="A0AAW4L0P2"/>